<evidence type="ECO:0000313" key="3">
    <source>
        <dbReference type="WBParaSite" id="GPLIN_001147200"/>
    </source>
</evidence>
<sequence length="67" mass="7058">MCAKSAWINAGGPMGGHGTDAGRAKRLGPRLAEQQVGGEPRRAKRLGPRLAEQQVGEEPRAFSSECA</sequence>
<name>A0A183CF17_GLOPA</name>
<keyword evidence="2" id="KW-1185">Reference proteome</keyword>
<accession>A0A183CF17</accession>
<evidence type="ECO:0000256" key="1">
    <source>
        <dbReference type="SAM" id="MobiDB-lite"/>
    </source>
</evidence>
<reference evidence="2" key="1">
    <citation type="submission" date="2014-05" db="EMBL/GenBank/DDBJ databases">
        <title>The genome and life-stage specific transcriptomes of Globodera pallida elucidate key aspects of plant parasitism by a cyst nematode.</title>
        <authorList>
            <person name="Cotton J.A."/>
            <person name="Lilley C.J."/>
            <person name="Jones L.M."/>
            <person name="Kikuchi T."/>
            <person name="Reid A.J."/>
            <person name="Thorpe P."/>
            <person name="Tsai I.J."/>
            <person name="Beasley H."/>
            <person name="Blok V."/>
            <person name="Cock P.J.A."/>
            <person name="Van den Akker S.E."/>
            <person name="Holroyd N."/>
            <person name="Hunt M."/>
            <person name="Mantelin S."/>
            <person name="Naghra H."/>
            <person name="Pain A."/>
            <person name="Palomares-Rius J.E."/>
            <person name="Zarowiecki M."/>
            <person name="Berriman M."/>
            <person name="Jones J.T."/>
            <person name="Urwin P.E."/>
        </authorList>
    </citation>
    <scope>NUCLEOTIDE SEQUENCE [LARGE SCALE GENOMIC DNA]</scope>
    <source>
        <strain evidence="2">Lindley</strain>
    </source>
</reference>
<proteinExistence type="predicted"/>
<feature type="region of interest" description="Disordered" evidence="1">
    <location>
        <begin position="1"/>
        <end position="67"/>
    </location>
</feature>
<protein>
    <submittedName>
        <fullName evidence="3">Uncharacterized protein</fullName>
    </submittedName>
</protein>
<reference evidence="3" key="2">
    <citation type="submission" date="2016-06" db="UniProtKB">
        <authorList>
            <consortium name="WormBaseParasite"/>
        </authorList>
    </citation>
    <scope>IDENTIFICATION</scope>
</reference>
<dbReference type="Proteomes" id="UP000050741">
    <property type="component" value="Unassembled WGS sequence"/>
</dbReference>
<organism evidence="2 3">
    <name type="scientific">Globodera pallida</name>
    <name type="common">Potato cyst nematode worm</name>
    <name type="synonym">Heterodera pallida</name>
    <dbReference type="NCBI Taxonomy" id="36090"/>
    <lineage>
        <taxon>Eukaryota</taxon>
        <taxon>Metazoa</taxon>
        <taxon>Ecdysozoa</taxon>
        <taxon>Nematoda</taxon>
        <taxon>Chromadorea</taxon>
        <taxon>Rhabditida</taxon>
        <taxon>Tylenchina</taxon>
        <taxon>Tylenchomorpha</taxon>
        <taxon>Tylenchoidea</taxon>
        <taxon>Heteroderidae</taxon>
        <taxon>Heteroderinae</taxon>
        <taxon>Globodera</taxon>
    </lineage>
</organism>
<evidence type="ECO:0000313" key="2">
    <source>
        <dbReference type="Proteomes" id="UP000050741"/>
    </source>
</evidence>
<dbReference type="AlphaFoldDB" id="A0A183CF17"/>
<dbReference type="WBParaSite" id="GPLIN_001147200">
    <property type="protein sequence ID" value="GPLIN_001147200"/>
    <property type="gene ID" value="GPLIN_001147200"/>
</dbReference>